<dbReference type="AlphaFoldDB" id="A0A411YL69"/>
<dbReference type="PANTHER" id="PTHR31223">
    <property type="entry name" value="LOG FAMILY PROTEIN YJL055W"/>
    <property type="match status" value="1"/>
</dbReference>
<name>A0A411YL69_9ACTN</name>
<keyword evidence="2" id="KW-0378">Hydrolase</keyword>
<dbReference type="NCBIfam" id="TIGR00730">
    <property type="entry name" value="Rossman fold protein, TIGR00730 family"/>
    <property type="match status" value="1"/>
</dbReference>
<keyword evidence="2" id="KW-0203">Cytokinin biosynthesis</keyword>
<comment type="catalytic activity">
    <reaction evidence="2">
        <text>N(6)-(dimethylallyl)adenosine 5'-phosphate + H2O = N(6)-dimethylallyladenine + D-ribose 5-phosphate</text>
        <dbReference type="Rhea" id="RHEA:48560"/>
        <dbReference type="ChEBI" id="CHEBI:15377"/>
        <dbReference type="ChEBI" id="CHEBI:17660"/>
        <dbReference type="ChEBI" id="CHEBI:57526"/>
        <dbReference type="ChEBI" id="CHEBI:78346"/>
        <dbReference type="EC" id="3.2.2.n1"/>
    </reaction>
</comment>
<reference evidence="3 4" key="1">
    <citation type="submission" date="2019-01" db="EMBL/GenBank/DDBJ databases">
        <title>Egibacter rhizosphaerae EGI 80759T.</title>
        <authorList>
            <person name="Chen D.-D."/>
            <person name="Tian Y."/>
            <person name="Jiao J.-Y."/>
            <person name="Zhang X.-T."/>
            <person name="Zhang Y.-G."/>
            <person name="Zhang Y."/>
            <person name="Xiao M."/>
            <person name="Shu W.-S."/>
            <person name="Li W.-J."/>
        </authorList>
    </citation>
    <scope>NUCLEOTIDE SEQUENCE [LARGE SCALE GENOMIC DNA]</scope>
    <source>
        <strain evidence="3 4">EGI 80759</strain>
    </source>
</reference>
<dbReference type="Gene3D" id="3.40.50.450">
    <property type="match status" value="1"/>
</dbReference>
<dbReference type="PANTHER" id="PTHR31223:SF70">
    <property type="entry name" value="LOG FAMILY PROTEIN YJL055W"/>
    <property type="match status" value="1"/>
</dbReference>
<gene>
    <name evidence="3" type="ORF">ER308_06775</name>
</gene>
<dbReference type="Proteomes" id="UP000291469">
    <property type="component" value="Chromosome"/>
</dbReference>
<organism evidence="3 4">
    <name type="scientific">Egibacter rhizosphaerae</name>
    <dbReference type="NCBI Taxonomy" id="1670831"/>
    <lineage>
        <taxon>Bacteria</taxon>
        <taxon>Bacillati</taxon>
        <taxon>Actinomycetota</taxon>
        <taxon>Nitriliruptoria</taxon>
        <taxon>Egibacterales</taxon>
        <taxon>Egibacteraceae</taxon>
        <taxon>Egibacter</taxon>
    </lineage>
</organism>
<evidence type="ECO:0000313" key="3">
    <source>
        <dbReference type="EMBL" id="QBI21946.1"/>
    </source>
</evidence>
<accession>A0A411YL69</accession>
<dbReference type="KEGG" id="erz:ER308_06775"/>
<dbReference type="SUPFAM" id="SSF102405">
    <property type="entry name" value="MCP/YpsA-like"/>
    <property type="match status" value="1"/>
</dbReference>
<dbReference type="GO" id="GO:0005829">
    <property type="term" value="C:cytosol"/>
    <property type="evidence" value="ECO:0007669"/>
    <property type="project" value="TreeGrafter"/>
</dbReference>
<protein>
    <recommendedName>
        <fullName evidence="2">Cytokinin riboside 5'-monophosphate phosphoribohydrolase</fullName>
        <ecNumber evidence="2">3.2.2.n1</ecNumber>
    </recommendedName>
</protein>
<dbReference type="GO" id="GO:0102682">
    <property type="term" value="F:cytokinin riboside 5'-monophosphate phosphoribohydrolase activity"/>
    <property type="evidence" value="ECO:0007669"/>
    <property type="project" value="RHEA"/>
</dbReference>
<comment type="similarity">
    <text evidence="1 2">Belongs to the LOG family.</text>
</comment>
<dbReference type="OrthoDB" id="9801098at2"/>
<dbReference type="GO" id="GO:0009691">
    <property type="term" value="P:cytokinin biosynthetic process"/>
    <property type="evidence" value="ECO:0007669"/>
    <property type="project" value="UniProtKB-UniRule"/>
</dbReference>
<dbReference type="EC" id="3.2.2.n1" evidence="2"/>
<proteinExistence type="inferred from homology"/>
<evidence type="ECO:0000313" key="4">
    <source>
        <dbReference type="Proteomes" id="UP000291469"/>
    </source>
</evidence>
<sequence>MSSVCVFTASSPGTNPAYRDAAWALGATLARERVRLVYGGARVGLMGELADSVRAHDGEVVGVMPRNLVDWEVAHEGLSELRVVTSMHERKAQMSELADAFAALPGGLGTLEELFEVWTWSQLGLHAKPVALLDPGGFWQPLLGFLDGMVSERLLRREDRERIVVADDPDTLLDRLRTAEPATVSGKWLDNGPAHARAPGLEA</sequence>
<dbReference type="Pfam" id="PF03641">
    <property type="entry name" value="Lysine_decarbox"/>
    <property type="match status" value="1"/>
</dbReference>
<dbReference type="EMBL" id="CP036402">
    <property type="protein sequence ID" value="QBI21946.1"/>
    <property type="molecule type" value="Genomic_DNA"/>
</dbReference>
<dbReference type="InterPro" id="IPR031100">
    <property type="entry name" value="LOG_fam"/>
</dbReference>
<evidence type="ECO:0000256" key="1">
    <source>
        <dbReference type="ARBA" id="ARBA00006763"/>
    </source>
</evidence>
<evidence type="ECO:0000256" key="2">
    <source>
        <dbReference type="RuleBase" id="RU363015"/>
    </source>
</evidence>
<keyword evidence="4" id="KW-1185">Reference proteome</keyword>
<comment type="catalytic activity">
    <reaction evidence="2">
        <text>9-ribosyl-trans-zeatin 5'-phosphate + H2O = trans-zeatin + D-ribose 5-phosphate</text>
        <dbReference type="Rhea" id="RHEA:48564"/>
        <dbReference type="ChEBI" id="CHEBI:15377"/>
        <dbReference type="ChEBI" id="CHEBI:16522"/>
        <dbReference type="ChEBI" id="CHEBI:78346"/>
        <dbReference type="ChEBI" id="CHEBI:87947"/>
        <dbReference type="EC" id="3.2.2.n1"/>
    </reaction>
</comment>
<dbReference type="InterPro" id="IPR005269">
    <property type="entry name" value="LOG"/>
</dbReference>